<feature type="transmembrane region" description="Helical" evidence="1">
    <location>
        <begin position="370"/>
        <end position="387"/>
    </location>
</feature>
<keyword evidence="1" id="KW-0472">Membrane</keyword>
<feature type="transmembrane region" description="Helical" evidence="1">
    <location>
        <begin position="491"/>
        <end position="512"/>
    </location>
</feature>
<keyword evidence="4" id="KW-1185">Reference proteome</keyword>
<evidence type="ECO:0000313" key="4">
    <source>
        <dbReference type="Proteomes" id="UP001596091"/>
    </source>
</evidence>
<feature type="transmembrane region" description="Helical" evidence="1">
    <location>
        <begin position="238"/>
        <end position="255"/>
    </location>
</feature>
<feature type="transmembrane region" description="Helical" evidence="1">
    <location>
        <begin position="140"/>
        <end position="159"/>
    </location>
</feature>
<protein>
    <recommendedName>
        <fullName evidence="5">Glycosyltransferase RgtA/B/C/D-like domain-containing protein</fullName>
    </recommendedName>
</protein>
<evidence type="ECO:0000256" key="1">
    <source>
        <dbReference type="SAM" id="Phobius"/>
    </source>
</evidence>
<evidence type="ECO:0000256" key="2">
    <source>
        <dbReference type="SAM" id="SignalP"/>
    </source>
</evidence>
<feature type="chain" id="PRO_5045574778" description="Glycosyltransferase RgtA/B/C/D-like domain-containing protein" evidence="2">
    <location>
        <begin position="26"/>
        <end position="536"/>
    </location>
</feature>
<dbReference type="RefSeq" id="WP_263333554.1">
    <property type="nucleotide sequence ID" value="NZ_JAGSYH010000002.1"/>
</dbReference>
<keyword evidence="1" id="KW-0812">Transmembrane</keyword>
<name>A0ABW1EAZ5_9BACT</name>
<feature type="transmembrane region" description="Helical" evidence="1">
    <location>
        <begin position="399"/>
        <end position="420"/>
    </location>
</feature>
<proteinExistence type="predicted"/>
<feature type="transmembrane region" description="Helical" evidence="1">
    <location>
        <begin position="111"/>
        <end position="133"/>
    </location>
</feature>
<dbReference type="EMBL" id="JBHSPH010000001">
    <property type="protein sequence ID" value="MFC5861506.1"/>
    <property type="molecule type" value="Genomic_DNA"/>
</dbReference>
<comment type="caution">
    <text evidence="3">The sequence shown here is derived from an EMBL/GenBank/DDBJ whole genome shotgun (WGS) entry which is preliminary data.</text>
</comment>
<feature type="signal peptide" evidence="2">
    <location>
        <begin position="1"/>
        <end position="25"/>
    </location>
</feature>
<feature type="transmembrane region" description="Helical" evidence="1">
    <location>
        <begin position="203"/>
        <end position="226"/>
    </location>
</feature>
<dbReference type="Proteomes" id="UP001596091">
    <property type="component" value="Unassembled WGS sequence"/>
</dbReference>
<feature type="transmembrane region" description="Helical" evidence="1">
    <location>
        <begin position="311"/>
        <end position="329"/>
    </location>
</feature>
<accession>A0ABW1EAZ5</accession>
<gene>
    <name evidence="3" type="ORF">ACFPT7_04320</name>
</gene>
<sequence>MFSIYTWLRNPIALLAIAAGLIAFAVQSGEPGSADTTHRLQSTHALWTSEPPVFPYEYPEFGVHGRNGSLQSWYGIGQSLLMLPADIIATGIEKLPIFADYNGNDPSVRSIVVSFLTSMLVNVLTALVCFRFLSQLRFPLVHSIVGTLALLLLTTHLHYTQNMMENNYICLLTLIGFSRQYEWLQNGSRKALFWGSAALGLNLLTRLTTGMDLICVGIFILLVLLLDGTRGIDIWKRCRSYIAVALPVYLFFGFLDRHYQFYRFGSFFNTYVSLVAKEARERDPSLPLNYPFTTPLHTGLLGALFAPEKSIFLFDPLLILTLILAATLWKRFTPVVKAYLISTAIMLVMYLCFYGRYFAWAGDFAWGDRYVSTTVEFAALLAVPLLLRHRHQLAPTVWATGIVLIAASAIIQIASLAFWLPLEIYQEETLGHPTFVILLRLKNIAAFAFGKMSAWGLDTEAMHQDPWDYTHLTAWNFLPFQLMHAGQAPKWAVDIAFAVWGASIAALGWILARLRSVLKTLALYGDNHASLRAPLR</sequence>
<keyword evidence="2" id="KW-0732">Signal</keyword>
<reference evidence="4" key="1">
    <citation type="journal article" date="2019" name="Int. J. Syst. Evol. Microbiol.">
        <title>The Global Catalogue of Microorganisms (GCM) 10K type strain sequencing project: providing services to taxonomists for standard genome sequencing and annotation.</title>
        <authorList>
            <consortium name="The Broad Institute Genomics Platform"/>
            <consortium name="The Broad Institute Genome Sequencing Center for Infectious Disease"/>
            <person name="Wu L."/>
            <person name="Ma J."/>
        </authorList>
    </citation>
    <scope>NUCLEOTIDE SEQUENCE [LARGE SCALE GENOMIC DNA]</scope>
    <source>
        <strain evidence="4">JCM 4087</strain>
    </source>
</reference>
<evidence type="ECO:0000313" key="3">
    <source>
        <dbReference type="EMBL" id="MFC5861506.1"/>
    </source>
</evidence>
<evidence type="ECO:0008006" key="5">
    <source>
        <dbReference type="Google" id="ProtNLM"/>
    </source>
</evidence>
<organism evidence="3 4">
    <name type="scientific">Acidicapsa dinghuensis</name>
    <dbReference type="NCBI Taxonomy" id="2218256"/>
    <lineage>
        <taxon>Bacteria</taxon>
        <taxon>Pseudomonadati</taxon>
        <taxon>Acidobacteriota</taxon>
        <taxon>Terriglobia</taxon>
        <taxon>Terriglobales</taxon>
        <taxon>Acidobacteriaceae</taxon>
        <taxon>Acidicapsa</taxon>
    </lineage>
</organism>
<keyword evidence="1" id="KW-1133">Transmembrane helix</keyword>
<feature type="transmembrane region" description="Helical" evidence="1">
    <location>
        <begin position="338"/>
        <end position="358"/>
    </location>
</feature>